<dbReference type="HOGENOM" id="CLU_009912_2_0_5"/>
<evidence type="ECO:0000313" key="13">
    <source>
        <dbReference type="Proteomes" id="UP000000245"/>
    </source>
</evidence>
<dbReference type="GO" id="GO:0005886">
    <property type="term" value="C:plasma membrane"/>
    <property type="evidence" value="ECO:0007669"/>
    <property type="project" value="TreeGrafter"/>
</dbReference>
<dbReference type="RefSeq" id="WP_011942306.1">
    <property type="nucleotide sequence ID" value="NC_009484.1"/>
</dbReference>
<keyword evidence="10" id="KW-0812">Transmembrane</keyword>
<accession>A5FYP9</accession>
<evidence type="ECO:0000256" key="2">
    <source>
        <dbReference type="ARBA" id="ARBA00011903"/>
    </source>
</evidence>
<keyword evidence="13" id="KW-1185">Reference proteome</keyword>
<dbReference type="Pfam" id="PF13614">
    <property type="entry name" value="AAA_31"/>
    <property type="match status" value="1"/>
</dbReference>
<keyword evidence="9" id="KW-0175">Coiled coil</keyword>
<evidence type="ECO:0000256" key="5">
    <source>
        <dbReference type="ARBA" id="ARBA00022777"/>
    </source>
</evidence>
<dbReference type="InterPro" id="IPR025669">
    <property type="entry name" value="AAA_dom"/>
</dbReference>
<gene>
    <name evidence="12" type="ordered locus">Acry_1523</name>
</gene>
<dbReference type="Gene3D" id="3.40.50.300">
    <property type="entry name" value="P-loop containing nucleotide triphosphate hydrolases"/>
    <property type="match status" value="1"/>
</dbReference>
<evidence type="ECO:0000256" key="10">
    <source>
        <dbReference type="SAM" id="Phobius"/>
    </source>
</evidence>
<keyword evidence="3 12" id="KW-0808">Transferase</keyword>
<name>A5FYP9_ACICJ</name>
<dbReference type="EC" id="2.7.10.2" evidence="2"/>
<dbReference type="EMBL" id="CP000697">
    <property type="protein sequence ID" value="ABQ30731.1"/>
    <property type="molecule type" value="Genomic_DNA"/>
</dbReference>
<evidence type="ECO:0000256" key="4">
    <source>
        <dbReference type="ARBA" id="ARBA00022741"/>
    </source>
</evidence>
<dbReference type="NCBIfam" id="TIGR01007">
    <property type="entry name" value="eps_fam"/>
    <property type="match status" value="1"/>
</dbReference>
<keyword evidence="10" id="KW-1133">Transmembrane helix</keyword>
<proteinExistence type="inferred from homology"/>
<dbReference type="GO" id="GO:0004715">
    <property type="term" value="F:non-membrane spanning protein tyrosine kinase activity"/>
    <property type="evidence" value="ECO:0007669"/>
    <property type="project" value="UniProtKB-EC"/>
</dbReference>
<dbReference type="SUPFAM" id="SSF52540">
    <property type="entry name" value="P-loop containing nucleoside triphosphate hydrolases"/>
    <property type="match status" value="1"/>
</dbReference>
<dbReference type="eggNOG" id="COG3206">
    <property type="taxonomic scope" value="Bacteria"/>
</dbReference>
<reference evidence="12 13" key="1">
    <citation type="submission" date="2007-05" db="EMBL/GenBank/DDBJ databases">
        <title>Complete sequence of chromosome of Acidiphilium cryptum JF-5.</title>
        <authorList>
            <consortium name="US DOE Joint Genome Institute"/>
            <person name="Copeland A."/>
            <person name="Lucas S."/>
            <person name="Lapidus A."/>
            <person name="Barry K."/>
            <person name="Detter J.C."/>
            <person name="Glavina del Rio T."/>
            <person name="Hammon N."/>
            <person name="Israni S."/>
            <person name="Dalin E."/>
            <person name="Tice H."/>
            <person name="Pitluck S."/>
            <person name="Sims D."/>
            <person name="Brettin T."/>
            <person name="Bruce D."/>
            <person name="Han C."/>
            <person name="Schmutz J."/>
            <person name="Larimer F."/>
            <person name="Land M."/>
            <person name="Hauser L."/>
            <person name="Kyrpides N."/>
            <person name="Kim E."/>
            <person name="Magnuson T."/>
            <person name="Richardson P."/>
        </authorList>
    </citation>
    <scope>NUCLEOTIDE SEQUENCE [LARGE SCALE GENOMIC DNA]</scope>
    <source>
        <strain evidence="12 13">JF-5</strain>
    </source>
</reference>
<dbReference type="eggNOG" id="COG0489">
    <property type="taxonomic scope" value="Bacteria"/>
</dbReference>
<organism evidence="12 13">
    <name type="scientific">Acidiphilium cryptum (strain JF-5)</name>
    <dbReference type="NCBI Taxonomy" id="349163"/>
    <lineage>
        <taxon>Bacteria</taxon>
        <taxon>Pseudomonadati</taxon>
        <taxon>Pseudomonadota</taxon>
        <taxon>Alphaproteobacteria</taxon>
        <taxon>Acetobacterales</taxon>
        <taxon>Acidocellaceae</taxon>
        <taxon>Acidiphilium</taxon>
    </lineage>
</organism>
<dbReference type="Proteomes" id="UP000000245">
    <property type="component" value="Chromosome"/>
</dbReference>
<feature type="coiled-coil region" evidence="9">
    <location>
        <begin position="343"/>
        <end position="394"/>
    </location>
</feature>
<dbReference type="GO" id="GO:0005524">
    <property type="term" value="F:ATP binding"/>
    <property type="evidence" value="ECO:0007669"/>
    <property type="project" value="UniProtKB-KW"/>
</dbReference>
<dbReference type="CDD" id="cd05387">
    <property type="entry name" value="BY-kinase"/>
    <property type="match status" value="1"/>
</dbReference>
<evidence type="ECO:0000313" key="12">
    <source>
        <dbReference type="EMBL" id="ABQ30731.1"/>
    </source>
</evidence>
<protein>
    <recommendedName>
        <fullName evidence="2">non-specific protein-tyrosine kinase</fullName>
        <ecNumber evidence="2">2.7.10.2</ecNumber>
    </recommendedName>
</protein>
<evidence type="ECO:0000256" key="7">
    <source>
        <dbReference type="ARBA" id="ARBA00023137"/>
    </source>
</evidence>
<evidence type="ECO:0000259" key="11">
    <source>
        <dbReference type="Pfam" id="PF13614"/>
    </source>
</evidence>
<evidence type="ECO:0000256" key="6">
    <source>
        <dbReference type="ARBA" id="ARBA00022840"/>
    </source>
</evidence>
<dbReference type="InterPro" id="IPR027417">
    <property type="entry name" value="P-loop_NTPase"/>
</dbReference>
<dbReference type="STRING" id="349163.Acry_1523"/>
<feature type="transmembrane region" description="Helical" evidence="10">
    <location>
        <begin position="31"/>
        <end position="49"/>
    </location>
</feature>
<comment type="catalytic activity">
    <reaction evidence="8">
        <text>L-tyrosyl-[protein] + ATP = O-phospho-L-tyrosyl-[protein] + ADP + H(+)</text>
        <dbReference type="Rhea" id="RHEA:10596"/>
        <dbReference type="Rhea" id="RHEA-COMP:10136"/>
        <dbReference type="Rhea" id="RHEA-COMP:20101"/>
        <dbReference type="ChEBI" id="CHEBI:15378"/>
        <dbReference type="ChEBI" id="CHEBI:30616"/>
        <dbReference type="ChEBI" id="CHEBI:46858"/>
        <dbReference type="ChEBI" id="CHEBI:61978"/>
        <dbReference type="ChEBI" id="CHEBI:456216"/>
        <dbReference type="EC" id="2.7.10.2"/>
    </reaction>
</comment>
<dbReference type="AlphaFoldDB" id="A5FYP9"/>
<dbReference type="InterPro" id="IPR050445">
    <property type="entry name" value="Bact_polysacc_biosynth/exp"/>
</dbReference>
<keyword evidence="7 12" id="KW-0829">Tyrosine-protein kinase</keyword>
<keyword evidence="5 12" id="KW-0418">Kinase</keyword>
<keyword evidence="6" id="KW-0067">ATP-binding</keyword>
<evidence type="ECO:0000256" key="8">
    <source>
        <dbReference type="ARBA" id="ARBA00051245"/>
    </source>
</evidence>
<dbReference type="PANTHER" id="PTHR32309">
    <property type="entry name" value="TYROSINE-PROTEIN KINASE"/>
    <property type="match status" value="1"/>
</dbReference>
<keyword evidence="10" id="KW-0472">Membrane</keyword>
<dbReference type="KEGG" id="acr:Acry_1523"/>
<dbReference type="InterPro" id="IPR005702">
    <property type="entry name" value="Wzc-like_C"/>
</dbReference>
<feature type="domain" description="AAA" evidence="11">
    <location>
        <begin position="519"/>
        <end position="651"/>
    </location>
</feature>
<evidence type="ECO:0000256" key="1">
    <source>
        <dbReference type="ARBA" id="ARBA00007316"/>
    </source>
</evidence>
<evidence type="ECO:0000256" key="9">
    <source>
        <dbReference type="SAM" id="Coils"/>
    </source>
</evidence>
<sequence length="718" mass="75564">MDTAAKARDRVRQIGGAADPIDALRAVRRHWRLAVLVALGLPLLSLGALSRMRPVYTATGTLLYNPVDFNPKLLRGVVETRQVTDALMASQAAILKSPAVVARVIDGLDLRASPEFDPARQRPSLLRRWLGSAGPPLPVAPDALRDAVTARFHIDVPAGSQLINVSFTAHDPALAARAANAAMAAYLARERRESLAVLDRAQAWLGQRAKATAHRLEALDVAIARERARSGTVRGAGAAPLTNEEAGQLTGSLAAARADLAAARARLAALNGGSEAEAAAAVAPEIAPMRAREAELAAKLRALGSTEGPNYPDIRATKRALAALRGQIAAETGRLITADRMRAAAAAARVKSLKAELAAVRDRAAAQSVRAAPLARLEEERTAESDLLRAQTEQIGTLESHSALTRPDARIIAAATRPLQPSGPRSAAILSGAVLLGLCLGVLAALLADSLNGSFRSGGQVREALELPCMALLPEVGRRERRGLSVPDYARRYPFSAFAEQIRALRTGLWLAPGAPRSLAVTAARPGEGKTTLAVSLALSVAASGARVLVIDCDIRQPSFDMIFGLGGLPGLTDHLAGRATLEAAIHRPGLEEGGSLPDVMPAGAVATEALALFMSDRLGRLMAELHGRYDLVVLDLPPVFALAEAQLLARAAAATLLCIRWGQTPRRTVAAALALLDQGGLRLAGAALTRVDGPRHARSGFPDSELYHPRYGGYFRL</sequence>
<evidence type="ECO:0000256" key="3">
    <source>
        <dbReference type="ARBA" id="ARBA00022679"/>
    </source>
</evidence>
<dbReference type="PANTHER" id="PTHR32309:SF13">
    <property type="entry name" value="FERRIC ENTEROBACTIN TRANSPORT PROTEIN FEPE"/>
    <property type="match status" value="1"/>
</dbReference>
<keyword evidence="4" id="KW-0547">Nucleotide-binding</keyword>
<comment type="similarity">
    <text evidence="1">Belongs to the CpsD/CapB family.</text>
</comment>